<comment type="caution">
    <text evidence="3">The sequence shown here is derived from an EMBL/GenBank/DDBJ whole genome shotgun (WGS) entry which is preliminary data.</text>
</comment>
<organism evidence="3 4">
    <name type="scientific">Bacillus infantis</name>
    <dbReference type="NCBI Taxonomy" id="324767"/>
    <lineage>
        <taxon>Bacteria</taxon>
        <taxon>Bacillati</taxon>
        <taxon>Bacillota</taxon>
        <taxon>Bacilli</taxon>
        <taxon>Bacillales</taxon>
        <taxon>Bacillaceae</taxon>
        <taxon>Bacillus</taxon>
    </lineage>
</organism>
<dbReference type="InterPro" id="IPR033782">
    <property type="entry name" value="DUF5301"/>
</dbReference>
<keyword evidence="1" id="KW-1133">Transmembrane helix</keyword>
<dbReference type="AlphaFoldDB" id="A0A5D4RD87"/>
<dbReference type="Proteomes" id="UP000322139">
    <property type="component" value="Unassembled WGS sequence"/>
</dbReference>
<evidence type="ECO:0000313" key="3">
    <source>
        <dbReference type="EMBL" id="TYS47678.1"/>
    </source>
</evidence>
<name>A0A5D4RD87_9BACI</name>
<keyword evidence="1" id="KW-0812">Transmembrane</keyword>
<keyword evidence="1" id="KW-0472">Membrane</keyword>
<sequence>MKKFMLFGFISIMIILGVMYMINSRSTTFNQAVPDMSEVSSIQIIKSSTNKEVILEKESDVKSLIQSWSEMELKADEMGSLDFKESYWITLKANDEREYGLTVYDDKYLLVYDFSKRTKKDSSRSYQIISGADLDDIEQYF</sequence>
<reference evidence="3 4" key="1">
    <citation type="submission" date="2019-08" db="EMBL/GenBank/DDBJ databases">
        <title>Bacillus genomes from the desert of Cuatro Cienegas, Coahuila.</title>
        <authorList>
            <person name="Olmedo-Alvarez G."/>
        </authorList>
    </citation>
    <scope>NUCLEOTIDE SEQUENCE [LARGE SCALE GENOMIC DNA]</scope>
    <source>
        <strain evidence="3 4">CH446_14T</strain>
    </source>
</reference>
<dbReference type="Pfam" id="PF17225">
    <property type="entry name" value="DUF5301"/>
    <property type="match status" value="1"/>
</dbReference>
<dbReference type="EMBL" id="VTER01000006">
    <property type="protein sequence ID" value="TYS47678.1"/>
    <property type="molecule type" value="Genomic_DNA"/>
</dbReference>
<evidence type="ECO:0000259" key="2">
    <source>
        <dbReference type="Pfam" id="PF17225"/>
    </source>
</evidence>
<feature type="domain" description="DUF5301" evidence="2">
    <location>
        <begin position="32"/>
        <end position="107"/>
    </location>
</feature>
<accession>A0A5D4RD87</accession>
<evidence type="ECO:0000313" key="4">
    <source>
        <dbReference type="Proteomes" id="UP000322139"/>
    </source>
</evidence>
<evidence type="ECO:0000256" key="1">
    <source>
        <dbReference type="SAM" id="Phobius"/>
    </source>
</evidence>
<dbReference type="Gene3D" id="3.30.1490.410">
    <property type="entry name" value="Uncharacterised protein PF16224, DUF4883"/>
    <property type="match status" value="1"/>
</dbReference>
<dbReference type="RefSeq" id="WP_148975009.1">
    <property type="nucleotide sequence ID" value="NZ_JBNIKT010000001.1"/>
</dbReference>
<gene>
    <name evidence="3" type="ORF">FZD51_12100</name>
</gene>
<feature type="transmembrane region" description="Helical" evidence="1">
    <location>
        <begin position="6"/>
        <end position="22"/>
    </location>
</feature>
<proteinExistence type="predicted"/>
<protein>
    <recommendedName>
        <fullName evidence="2">DUF5301 domain-containing protein</fullName>
    </recommendedName>
</protein>